<reference evidence="1 2" key="1">
    <citation type="submission" date="2020-01" db="EMBL/GenBank/DDBJ databases">
        <title>Genome analysis of Anaerocolumna sp. CBA3638.</title>
        <authorList>
            <person name="Kim J."/>
            <person name="Roh S.W."/>
        </authorList>
    </citation>
    <scope>NUCLEOTIDE SEQUENCE [LARGE SCALE GENOMIC DNA]</scope>
    <source>
        <strain evidence="1 2">CBA3638</strain>
    </source>
</reference>
<dbReference type="InterPro" id="IPR016181">
    <property type="entry name" value="Acyl_CoA_acyltransferase"/>
</dbReference>
<dbReference type="EMBL" id="CP048000">
    <property type="protein sequence ID" value="QHQ60977.1"/>
    <property type="molecule type" value="Genomic_DNA"/>
</dbReference>
<protein>
    <submittedName>
        <fullName evidence="1">GNAT family N-acetyltransferase</fullName>
    </submittedName>
</protein>
<proteinExistence type="predicted"/>
<dbReference type="GO" id="GO:0016740">
    <property type="term" value="F:transferase activity"/>
    <property type="evidence" value="ECO:0007669"/>
    <property type="project" value="UniProtKB-KW"/>
</dbReference>
<keyword evidence="2" id="KW-1185">Reference proteome</keyword>
<dbReference type="KEGG" id="anr:Ana3638_09485"/>
<evidence type="ECO:0000313" key="2">
    <source>
        <dbReference type="Proteomes" id="UP000464314"/>
    </source>
</evidence>
<dbReference type="Gene3D" id="3.40.630.30">
    <property type="match status" value="1"/>
</dbReference>
<name>A0A6P1TL09_9FIRM</name>
<dbReference type="AlphaFoldDB" id="A0A6P1TL09"/>
<evidence type="ECO:0000313" key="1">
    <source>
        <dbReference type="EMBL" id="QHQ60977.1"/>
    </source>
</evidence>
<accession>A0A6P1TL09</accession>
<organism evidence="1 2">
    <name type="scientific">Anaerocolumna sedimenticola</name>
    <dbReference type="NCBI Taxonomy" id="2696063"/>
    <lineage>
        <taxon>Bacteria</taxon>
        <taxon>Bacillati</taxon>
        <taxon>Bacillota</taxon>
        <taxon>Clostridia</taxon>
        <taxon>Lachnospirales</taxon>
        <taxon>Lachnospiraceae</taxon>
        <taxon>Anaerocolumna</taxon>
    </lineage>
</organism>
<dbReference type="Proteomes" id="UP000464314">
    <property type="component" value="Chromosome"/>
</dbReference>
<dbReference type="RefSeq" id="WP_161837805.1">
    <property type="nucleotide sequence ID" value="NZ_CP048000.1"/>
</dbReference>
<keyword evidence="1" id="KW-0808">Transferase</keyword>
<sequence length="232" mass="26743">MINEQEMMRMHIEALFTLNHDLKLMNINEPWDNTKPAPKFVMGRTFQGDILYYFRNDISDDIIHKVSELCLKEPAIQNTNERPRYFEQYLECFDNGHYTEEVCFYVPEGGEKIRECILLDSKNVSKFTSGGFEWLKEEFPSSLPCAALIQADQAVSICRSVRISCKAQEAGIETLESFQGNGYAHDVLIKWAQEVRLLGCEPLYSTFSDNFKSQRVAQKANLYCFGTGFKIL</sequence>
<dbReference type="SUPFAM" id="SSF55729">
    <property type="entry name" value="Acyl-CoA N-acyltransferases (Nat)"/>
    <property type="match status" value="1"/>
</dbReference>
<gene>
    <name evidence="1" type="ORF">Ana3638_09485</name>
</gene>